<dbReference type="InterPro" id="IPR008972">
    <property type="entry name" value="Cupredoxin"/>
</dbReference>
<evidence type="ECO:0000256" key="2">
    <source>
        <dbReference type="ARBA" id="ARBA00023002"/>
    </source>
</evidence>
<evidence type="ECO:0000259" key="7">
    <source>
        <dbReference type="Pfam" id="PF07732"/>
    </source>
</evidence>
<dbReference type="EMBL" id="JABSNP010000023">
    <property type="protein sequence ID" value="NRT21002.1"/>
    <property type="molecule type" value="Genomic_DNA"/>
</dbReference>
<dbReference type="Pfam" id="PF00394">
    <property type="entry name" value="Cu-oxidase"/>
    <property type="match status" value="1"/>
</dbReference>
<evidence type="ECO:0000259" key="5">
    <source>
        <dbReference type="Pfam" id="PF00394"/>
    </source>
</evidence>
<evidence type="ECO:0000256" key="3">
    <source>
        <dbReference type="ARBA" id="ARBA00023008"/>
    </source>
</evidence>
<protein>
    <submittedName>
        <fullName evidence="8">CopA family copper-resistance protein</fullName>
    </submittedName>
</protein>
<dbReference type="RefSeq" id="WP_173811762.1">
    <property type="nucleotide sequence ID" value="NZ_JABSNP010000023.1"/>
</dbReference>
<dbReference type="CDD" id="cd13896">
    <property type="entry name" value="CuRO_3_CopA"/>
    <property type="match status" value="1"/>
</dbReference>
<evidence type="ECO:0000313" key="8">
    <source>
        <dbReference type="EMBL" id="NRT21002.1"/>
    </source>
</evidence>
<dbReference type="InterPro" id="IPR034279">
    <property type="entry name" value="CuRO_3_CopA"/>
</dbReference>
<gene>
    <name evidence="8" type="ORF">HNP98_003847</name>
</gene>
<dbReference type="PANTHER" id="PTHR11709">
    <property type="entry name" value="MULTI-COPPER OXIDASE"/>
    <property type="match status" value="1"/>
</dbReference>
<feature type="region of interest" description="Disordered" evidence="4">
    <location>
        <begin position="698"/>
        <end position="717"/>
    </location>
</feature>
<evidence type="ECO:0000256" key="4">
    <source>
        <dbReference type="SAM" id="MobiDB-lite"/>
    </source>
</evidence>
<feature type="domain" description="Plastocyanin-like" evidence="7">
    <location>
        <begin position="44"/>
        <end position="155"/>
    </location>
</feature>
<name>A0ABX2FX77_9BACT</name>
<keyword evidence="9" id="KW-1185">Reference proteome</keyword>
<proteinExistence type="predicted"/>
<dbReference type="InterPro" id="IPR011706">
    <property type="entry name" value="Cu-oxidase_C"/>
</dbReference>
<feature type="domain" description="Plastocyanin-like" evidence="6">
    <location>
        <begin position="498"/>
        <end position="607"/>
    </location>
</feature>
<keyword evidence="2" id="KW-0560">Oxidoreductase</keyword>
<dbReference type="InterPro" id="IPR001117">
    <property type="entry name" value="Cu-oxidase_2nd"/>
</dbReference>
<feature type="domain" description="Plastocyanin-like" evidence="5">
    <location>
        <begin position="163"/>
        <end position="316"/>
    </location>
</feature>
<dbReference type="Pfam" id="PF07732">
    <property type="entry name" value="Cu-oxidase_3"/>
    <property type="match status" value="1"/>
</dbReference>
<dbReference type="Pfam" id="PF07731">
    <property type="entry name" value="Cu-oxidase_2"/>
    <property type="match status" value="1"/>
</dbReference>
<dbReference type="PANTHER" id="PTHR11709:SF394">
    <property type="entry name" value="FI03373P-RELATED"/>
    <property type="match status" value="1"/>
</dbReference>
<evidence type="ECO:0000259" key="6">
    <source>
        <dbReference type="Pfam" id="PF07731"/>
    </source>
</evidence>
<dbReference type="SUPFAM" id="SSF49503">
    <property type="entry name" value="Cupredoxins"/>
    <property type="match status" value="3"/>
</dbReference>
<organism evidence="8 9">
    <name type="scientific">Hymenobacter caeli</name>
    <dbReference type="NCBI Taxonomy" id="2735894"/>
    <lineage>
        <taxon>Bacteria</taxon>
        <taxon>Pseudomonadati</taxon>
        <taxon>Bacteroidota</taxon>
        <taxon>Cytophagia</taxon>
        <taxon>Cytophagales</taxon>
        <taxon>Hymenobacteraceae</taxon>
        <taxon>Hymenobacter</taxon>
    </lineage>
</organism>
<sequence>MGVGTSLPVRAQAPVAPAAYNALYAAPAAVAARRPRLVRYDLHVRDTTWTIAGVSNHALATNGSIPAPTLTFTEGDTALIYLHNQTRKTVSFHWHGLLLPNRYDGVPMLNTELIEPGQVHEFRFALKQHGTSWYHSHTRLNEQLGQYGAIVIYPPTPLAMPDQVVLLSDWTKENPWEVLRSLKRETDWYAIQRGSVQSYGLALATGNLGTKLRQEWKRMPEMDLADVYYQSNLVNGQPTRAAPLAPGQSVRLRLINGSAASYFWVQFAGGKMRVVAADGVDVQPVPVDKLLLGTAETYDVEVTLPAVAGQYELRATSWDMAKHTSLLLGTGPLHAAPDLPKIDYFQLVKEMNGMMSQMQGMTMGRAPAHVPPPSVAAAGSAPMPDMPGIDNQGMAGAPKSQPATMPGMNMPADSSTHSQPAKSAMPGMAMADGDGMQTAEMKMAGMKMGGMKKAPLGTFVTGYQQLQAAFPNETLLNYEMLKAPQPTTIPADRPVRTVQLYLTGNMFRYVWSINNKTLSDADKIEIKQGETVRFIMHNTTMMSHPMHLHGHFFRVLNGQGDSSPLKNTLSVAPMDVVTIEFDANEEKDWFFHCHLLYHLNSGMARIVHYANTAVPLANPRQVARFTAEDRALFPYARVNAFSQGVFAQGGVRNSYWLLRADAALNYRGSYETETHVQRYLGPKQFVAVYAGTDIRNNTRGGANTATDAPGQPTRSDNSKDFRQVACVGIRYFLPLLVWSDLRLDHQGKMRVQLEREGLPITRRLRADLMVNSDREYRLGSSYILGKYVALAGNYDSNYGWGAGLRFIY</sequence>
<dbReference type="InterPro" id="IPR011707">
    <property type="entry name" value="Cu-oxidase-like_N"/>
</dbReference>
<accession>A0ABX2FX77</accession>
<dbReference type="PROSITE" id="PS00080">
    <property type="entry name" value="MULTICOPPER_OXIDASE2"/>
    <property type="match status" value="1"/>
</dbReference>
<dbReference type="Proteomes" id="UP000779507">
    <property type="component" value="Unassembled WGS sequence"/>
</dbReference>
<keyword evidence="3" id="KW-0186">Copper</keyword>
<dbReference type="InterPro" id="IPR002355">
    <property type="entry name" value="Cu_oxidase_Cu_BS"/>
</dbReference>
<evidence type="ECO:0000256" key="1">
    <source>
        <dbReference type="ARBA" id="ARBA00022723"/>
    </source>
</evidence>
<evidence type="ECO:0000313" key="9">
    <source>
        <dbReference type="Proteomes" id="UP000779507"/>
    </source>
</evidence>
<dbReference type="Gene3D" id="2.60.40.420">
    <property type="entry name" value="Cupredoxins - blue copper proteins"/>
    <property type="match status" value="3"/>
</dbReference>
<keyword evidence="1" id="KW-0479">Metal-binding</keyword>
<dbReference type="InterPro" id="IPR045087">
    <property type="entry name" value="Cu-oxidase_fam"/>
</dbReference>
<reference evidence="8 9" key="1">
    <citation type="submission" date="2020-05" db="EMBL/GenBank/DDBJ databases">
        <title>Genomic Encyclopedia of Type Strains, Phase IV (KMG-V): Genome sequencing to study the core and pangenomes of soil and plant-associated prokaryotes.</title>
        <authorList>
            <person name="Whitman W."/>
        </authorList>
    </citation>
    <scope>NUCLEOTIDE SEQUENCE [LARGE SCALE GENOMIC DNA]</scope>
    <source>
        <strain evidence="8 9">9A</strain>
    </source>
</reference>
<comment type="caution">
    <text evidence="8">The sequence shown here is derived from an EMBL/GenBank/DDBJ whole genome shotgun (WGS) entry which is preliminary data.</text>
</comment>